<keyword evidence="2" id="KW-1185">Reference proteome</keyword>
<dbReference type="InterPro" id="IPR036259">
    <property type="entry name" value="MFS_trans_sf"/>
</dbReference>
<evidence type="ECO:0000313" key="2">
    <source>
        <dbReference type="Proteomes" id="UP000076532"/>
    </source>
</evidence>
<proteinExistence type="predicted"/>
<dbReference type="OrthoDB" id="6133115at2759"/>
<dbReference type="AlphaFoldDB" id="A0A167W4H5"/>
<dbReference type="Proteomes" id="UP000076532">
    <property type="component" value="Unassembled WGS sequence"/>
</dbReference>
<gene>
    <name evidence="1" type="ORF">FIBSPDRAFT_903341</name>
</gene>
<organism evidence="1 2">
    <name type="scientific">Athelia psychrophila</name>
    <dbReference type="NCBI Taxonomy" id="1759441"/>
    <lineage>
        <taxon>Eukaryota</taxon>
        <taxon>Fungi</taxon>
        <taxon>Dikarya</taxon>
        <taxon>Basidiomycota</taxon>
        <taxon>Agaricomycotina</taxon>
        <taxon>Agaricomycetes</taxon>
        <taxon>Agaricomycetidae</taxon>
        <taxon>Atheliales</taxon>
        <taxon>Atheliaceae</taxon>
        <taxon>Athelia</taxon>
    </lineage>
</organism>
<protein>
    <submittedName>
        <fullName evidence="1">Uncharacterized protein</fullName>
    </submittedName>
</protein>
<reference evidence="1 2" key="1">
    <citation type="journal article" date="2016" name="Mol. Biol. Evol.">
        <title>Comparative Genomics of Early-Diverging Mushroom-Forming Fungi Provides Insights into the Origins of Lignocellulose Decay Capabilities.</title>
        <authorList>
            <person name="Nagy L.G."/>
            <person name="Riley R."/>
            <person name="Tritt A."/>
            <person name="Adam C."/>
            <person name="Daum C."/>
            <person name="Floudas D."/>
            <person name="Sun H."/>
            <person name="Yadav J.S."/>
            <person name="Pangilinan J."/>
            <person name="Larsson K.H."/>
            <person name="Matsuura K."/>
            <person name="Barry K."/>
            <person name="Labutti K."/>
            <person name="Kuo R."/>
            <person name="Ohm R.A."/>
            <person name="Bhattacharya S.S."/>
            <person name="Shirouzu T."/>
            <person name="Yoshinaga Y."/>
            <person name="Martin F.M."/>
            <person name="Grigoriev I.V."/>
            <person name="Hibbett D.S."/>
        </authorList>
    </citation>
    <scope>NUCLEOTIDE SEQUENCE [LARGE SCALE GENOMIC DNA]</scope>
    <source>
        <strain evidence="1 2">CBS 109695</strain>
    </source>
</reference>
<dbReference type="EMBL" id="KV417824">
    <property type="protein sequence ID" value="KZP05686.1"/>
    <property type="molecule type" value="Genomic_DNA"/>
</dbReference>
<name>A0A167W4H5_9AGAM</name>
<dbReference type="STRING" id="436010.A0A167W4H5"/>
<evidence type="ECO:0000313" key="1">
    <source>
        <dbReference type="EMBL" id="KZP05686.1"/>
    </source>
</evidence>
<sequence length="253" mass="28038">MYGRAVKAQRRVDEKSRELSEISDFTSQRYLRLAIGPPGTSQCCFPSAACYPPYFTSNGTPTRRLLALNRCIVCLQDDNTMVTGRQSLLWWMASFNNPTCAILEPLNAIQDIVACELSVRAGAAQPVGMFIGARFLVGMGPFADNVAPILVAQVSYPAYRAQFTSAYNSLWYTGNILDDLRHVQDQQHLVLADTLDSAGVAEWLISKGWEAEMVYTLAYYHANGDENDGLVLYKFDQIESATELNRTVNANVG</sequence>
<dbReference type="Gene3D" id="1.20.1250.20">
    <property type="entry name" value="MFS general substrate transporter like domains"/>
    <property type="match status" value="1"/>
</dbReference>
<accession>A0A167W4H5</accession>